<sequence length="448" mass="48141">MLEQRQSELKAIVVGAGIGGLAAARALQLRGWSVQVLEKRPVGQEAGAGIVLAANAMKALDQLGAGEAVRRMGSPVAQGEIRTPKGRLITRLPVERQARRFGSESWMIHRAELQQALLGVLGPGTVQGETPLAEVWQDENETQAILANGSSLSADLLIGADGLHSVVRTGLFGSSPLRYAGFTAYRGICSFPEQRIAREIGDGFEAWGPGVRFGATPLAPGRMFWFAAVNAPQDRIVSVPERKQAALSFVKGWFSPIEALIEATEDSAILAHDIFDRAPLQSWSQGRITLLGDAAHPMLPNLGQGGAQALEDALVLAHCLPYGSRDAGQQAGLRPLDGCKPEEISSRIQTSLTAGGGTLDDGKFTMTEATRADGLQSGQGLRSIKDALLAYEEQRIPRTTRVVAASRRMGRIVQMEHPLAISVRNSLLRVVPSHFQLQRLDWLIGHEV</sequence>
<evidence type="ECO:0000259" key="5">
    <source>
        <dbReference type="Pfam" id="PF01494"/>
    </source>
</evidence>
<keyword evidence="4" id="KW-0560">Oxidoreductase</keyword>
<evidence type="ECO:0000256" key="4">
    <source>
        <dbReference type="ARBA" id="ARBA00023002"/>
    </source>
</evidence>
<keyword evidence="7" id="KW-1185">Reference proteome</keyword>
<evidence type="ECO:0000256" key="1">
    <source>
        <dbReference type="ARBA" id="ARBA00001974"/>
    </source>
</evidence>
<dbReference type="Gene3D" id="3.50.50.60">
    <property type="entry name" value="FAD/NAD(P)-binding domain"/>
    <property type="match status" value="1"/>
</dbReference>
<gene>
    <name evidence="6" type="ORF">WMW72_24655</name>
</gene>
<evidence type="ECO:0000256" key="2">
    <source>
        <dbReference type="ARBA" id="ARBA00022630"/>
    </source>
</evidence>
<dbReference type="Pfam" id="PF01494">
    <property type="entry name" value="FAD_binding_3"/>
    <property type="match status" value="2"/>
</dbReference>
<proteinExistence type="predicted"/>
<feature type="domain" description="FAD-binding" evidence="5">
    <location>
        <begin position="281"/>
        <end position="323"/>
    </location>
</feature>
<evidence type="ECO:0000313" key="7">
    <source>
        <dbReference type="Proteomes" id="UP001469365"/>
    </source>
</evidence>
<dbReference type="PANTHER" id="PTHR46496">
    <property type="match status" value="1"/>
</dbReference>
<dbReference type="InterPro" id="IPR036188">
    <property type="entry name" value="FAD/NAD-bd_sf"/>
</dbReference>
<dbReference type="InterPro" id="IPR002938">
    <property type="entry name" value="FAD-bd"/>
</dbReference>
<dbReference type="EMBL" id="JBBPCC010000018">
    <property type="protein sequence ID" value="MEK8131099.1"/>
    <property type="molecule type" value="Genomic_DNA"/>
</dbReference>
<comment type="cofactor">
    <cofactor evidence="1">
        <name>FAD</name>
        <dbReference type="ChEBI" id="CHEBI:57692"/>
    </cofactor>
</comment>
<name>A0ABU9DQX1_9BACL</name>
<dbReference type="SUPFAM" id="SSF51905">
    <property type="entry name" value="FAD/NAD(P)-binding domain"/>
    <property type="match status" value="1"/>
</dbReference>
<keyword evidence="3" id="KW-0274">FAD</keyword>
<organism evidence="6 7">
    <name type="scientific">Paenibacillus filicis</name>
    <dbReference type="NCBI Taxonomy" id="669464"/>
    <lineage>
        <taxon>Bacteria</taxon>
        <taxon>Bacillati</taxon>
        <taxon>Bacillota</taxon>
        <taxon>Bacilli</taxon>
        <taxon>Bacillales</taxon>
        <taxon>Paenibacillaceae</taxon>
        <taxon>Paenibacillus</taxon>
    </lineage>
</organism>
<reference evidence="6 7" key="1">
    <citation type="submission" date="2024-04" db="EMBL/GenBank/DDBJ databases">
        <title>draft genome sequnece of Paenibacillus filicis.</title>
        <authorList>
            <person name="Kim D.-U."/>
        </authorList>
    </citation>
    <scope>NUCLEOTIDE SEQUENCE [LARGE SCALE GENOMIC DNA]</scope>
    <source>
        <strain evidence="6 7">KACC14197</strain>
    </source>
</reference>
<dbReference type="RefSeq" id="WP_341418234.1">
    <property type="nucleotide sequence ID" value="NZ_JBBPCC010000018.1"/>
</dbReference>
<evidence type="ECO:0000256" key="3">
    <source>
        <dbReference type="ARBA" id="ARBA00022827"/>
    </source>
</evidence>
<protein>
    <submittedName>
        <fullName evidence="6">FAD-dependent oxidoreductase</fullName>
    </submittedName>
</protein>
<evidence type="ECO:0000313" key="6">
    <source>
        <dbReference type="EMBL" id="MEK8131099.1"/>
    </source>
</evidence>
<dbReference type="PRINTS" id="PR00420">
    <property type="entry name" value="RNGMNOXGNASE"/>
</dbReference>
<keyword evidence="2" id="KW-0285">Flavoprotein</keyword>
<comment type="caution">
    <text evidence="6">The sequence shown here is derived from an EMBL/GenBank/DDBJ whole genome shotgun (WGS) entry which is preliminary data.</text>
</comment>
<feature type="domain" description="FAD-binding" evidence="5">
    <location>
        <begin position="9"/>
        <end position="169"/>
    </location>
</feature>
<dbReference type="Proteomes" id="UP001469365">
    <property type="component" value="Unassembled WGS sequence"/>
</dbReference>
<dbReference type="PANTHER" id="PTHR46496:SF1">
    <property type="entry name" value="ZEAXANTHIN EPOXIDASE, CHLOROPLASTIC"/>
    <property type="match status" value="1"/>
</dbReference>
<accession>A0ABU9DQX1</accession>